<organism evidence="2 3">
    <name type="scientific">Glycine soja</name>
    <name type="common">Wild soybean</name>
    <dbReference type="NCBI Taxonomy" id="3848"/>
    <lineage>
        <taxon>Eukaryota</taxon>
        <taxon>Viridiplantae</taxon>
        <taxon>Streptophyta</taxon>
        <taxon>Embryophyta</taxon>
        <taxon>Tracheophyta</taxon>
        <taxon>Spermatophyta</taxon>
        <taxon>Magnoliopsida</taxon>
        <taxon>eudicotyledons</taxon>
        <taxon>Gunneridae</taxon>
        <taxon>Pentapetalae</taxon>
        <taxon>rosids</taxon>
        <taxon>fabids</taxon>
        <taxon>Fabales</taxon>
        <taxon>Fabaceae</taxon>
        <taxon>Papilionoideae</taxon>
        <taxon>50 kb inversion clade</taxon>
        <taxon>NPAAA clade</taxon>
        <taxon>indigoferoid/millettioid clade</taxon>
        <taxon>Phaseoleae</taxon>
        <taxon>Glycine</taxon>
        <taxon>Glycine subgen. Soja</taxon>
    </lineage>
</organism>
<evidence type="ECO:0000313" key="3">
    <source>
        <dbReference type="Proteomes" id="UP000289340"/>
    </source>
</evidence>
<reference evidence="2 3" key="1">
    <citation type="submission" date="2018-09" db="EMBL/GenBank/DDBJ databases">
        <title>A high-quality reference genome of wild soybean provides a powerful tool to mine soybean genomes.</title>
        <authorList>
            <person name="Xie M."/>
            <person name="Chung C.Y.L."/>
            <person name="Li M.-W."/>
            <person name="Wong F.-L."/>
            <person name="Chan T.-F."/>
            <person name="Lam H.-M."/>
        </authorList>
    </citation>
    <scope>NUCLEOTIDE SEQUENCE [LARGE SCALE GENOMIC DNA]</scope>
    <source>
        <strain evidence="3">cv. W05</strain>
        <tissue evidence="2">Hypocotyl of etiolated seedlings</tissue>
    </source>
</reference>
<feature type="region of interest" description="Disordered" evidence="1">
    <location>
        <begin position="132"/>
        <end position="154"/>
    </location>
</feature>
<accession>A0A445I548</accession>
<evidence type="ECO:0000313" key="2">
    <source>
        <dbReference type="EMBL" id="RZB81122.1"/>
    </source>
</evidence>
<name>A0A445I548_GLYSO</name>
<comment type="caution">
    <text evidence="2">The sequence shown here is derived from an EMBL/GenBank/DDBJ whole genome shotgun (WGS) entry which is preliminary data.</text>
</comment>
<gene>
    <name evidence="2" type="ORF">D0Y65_030746</name>
</gene>
<dbReference type="AlphaFoldDB" id="A0A445I548"/>
<sequence>MAIGVPISINDVTLKYTFGHFARLLIVINLSKNLHQQILVQREGYAFSIKEPSYEALGVPYVPSQAPPTQEQIIVGEIQNNSIYMKVNDIALEHQNLALDFNPLLSFTQPIIASPFVLSLVAPSRHDSPYFVANSQPSQISNGPASNINPSSPL</sequence>
<protein>
    <submittedName>
        <fullName evidence="2">Uncharacterized protein</fullName>
    </submittedName>
</protein>
<proteinExistence type="predicted"/>
<dbReference type="Proteomes" id="UP000289340">
    <property type="component" value="Chromosome 11"/>
</dbReference>
<dbReference type="EMBL" id="QZWG01000011">
    <property type="protein sequence ID" value="RZB81122.1"/>
    <property type="molecule type" value="Genomic_DNA"/>
</dbReference>
<feature type="compositionally biased region" description="Polar residues" evidence="1">
    <location>
        <begin position="133"/>
        <end position="154"/>
    </location>
</feature>
<keyword evidence="3" id="KW-1185">Reference proteome</keyword>
<evidence type="ECO:0000256" key="1">
    <source>
        <dbReference type="SAM" id="MobiDB-lite"/>
    </source>
</evidence>